<comment type="caution">
    <text evidence="1">The sequence shown here is derived from an EMBL/GenBank/DDBJ whole genome shotgun (WGS) entry which is preliminary data.</text>
</comment>
<reference evidence="1" key="1">
    <citation type="submission" date="2017-08" db="EMBL/GenBank/DDBJ databases">
        <authorList>
            <person name="Alvarez-Ponce D."/>
            <person name="Weitzman C.L."/>
            <person name="Tillett R.L."/>
            <person name="Sandmeier F.C."/>
            <person name="Tracy C.R."/>
        </authorList>
    </citation>
    <scope>NUCLEOTIDE SEQUENCE [LARGE SCALE GENOMIC DNA]</scope>
    <source>
        <strain evidence="1">PS6</strain>
    </source>
</reference>
<name>A0ABX4H4A6_9BACT</name>
<proteinExistence type="predicted"/>
<organism evidence="1 2">
    <name type="scientific">Mycoplasmopsis agassizii</name>
    <dbReference type="NCBI Taxonomy" id="33922"/>
    <lineage>
        <taxon>Bacteria</taxon>
        <taxon>Bacillati</taxon>
        <taxon>Mycoplasmatota</taxon>
        <taxon>Mycoplasmoidales</taxon>
        <taxon>Metamycoplasmataceae</taxon>
        <taxon>Mycoplasmopsis</taxon>
    </lineage>
</organism>
<accession>A0ABX4H4A6</accession>
<dbReference type="EMBL" id="NQMN01000002">
    <property type="protein sequence ID" value="PAF54720.1"/>
    <property type="molecule type" value="Genomic_DNA"/>
</dbReference>
<protein>
    <submittedName>
        <fullName evidence="1">Uncharacterized protein</fullName>
    </submittedName>
</protein>
<evidence type="ECO:0000313" key="2">
    <source>
        <dbReference type="Proteomes" id="UP000217033"/>
    </source>
</evidence>
<sequence length="570" mass="67946">MLALLATIYFVSATLYFKSRRKKQTKNTYIIIDVEDKYNTMQYLLNSDKENTEFLEVGENLEEIYDKYYENLKEYEHFLGKTINNFDSKWELYNPKKLIKNYLENISFNSKILSSKIEWQKIVDTINDRKESFDKMNLIVDNNLTAFERFLNENQFRLVYTKDFLSETHEALVEEHKKIVNAGVNQKDSSKKLNKLNDETKKWDRLLKKILFYEYFASDAEWGKCRMFLSDLENKLLFAQKQNIPKFKLDNAINDINELFTEIKESLDDSNFDEIDEKINQILNIYDRALDFFNRSSQQLIFIHGYAEQIVEKYKELTKFSKTLEKKINLLVNDLAYEDENYSLEIKVIADDMKKVKDIIENIKLMKAIEELNKNLISSSDEDIEQSETPAISLLMNNFFQLQEAIKSIHSISKRANALNYNVNFAIYNRSNIYCRFKHYYEIFDWIVALANKINFKISEDVQKNILKISTWTAKIIQEYEMNNNKINNSIYVDIENYLKSTTKFFQQFWKQIESYNMYNVLNYNFASYRLKNKELDLAYLEIKEAVKKNNYVMACLLLLTALKKIRKVS</sequence>
<dbReference type="Proteomes" id="UP000217033">
    <property type="component" value="Unassembled WGS sequence"/>
</dbReference>
<gene>
    <name evidence="1" type="ORF">CJF60_03195</name>
</gene>
<keyword evidence="2" id="KW-1185">Reference proteome</keyword>
<evidence type="ECO:0000313" key="1">
    <source>
        <dbReference type="EMBL" id="PAF54720.1"/>
    </source>
</evidence>